<dbReference type="AlphaFoldDB" id="A0A7D3XJC5"/>
<evidence type="ECO:0000313" key="2">
    <source>
        <dbReference type="EMBL" id="QKG78730.1"/>
    </source>
</evidence>
<organism evidence="2 3">
    <name type="scientific">Tenuifilum thalassicum</name>
    <dbReference type="NCBI Taxonomy" id="2590900"/>
    <lineage>
        <taxon>Bacteria</taxon>
        <taxon>Pseudomonadati</taxon>
        <taxon>Bacteroidota</taxon>
        <taxon>Bacteroidia</taxon>
        <taxon>Bacteroidales</taxon>
        <taxon>Tenuifilaceae</taxon>
        <taxon>Tenuifilum</taxon>
    </lineage>
</organism>
<keyword evidence="1" id="KW-0175">Coiled coil</keyword>
<protein>
    <submittedName>
        <fullName evidence="2">Uncharacterized protein</fullName>
    </submittedName>
</protein>
<dbReference type="RefSeq" id="WP_173072246.1">
    <property type="nucleotide sequence ID" value="NZ_CP041345.1"/>
</dbReference>
<name>A0A7D3XJC5_9BACT</name>
<gene>
    <name evidence="2" type="ORF">FHG85_00090</name>
</gene>
<dbReference type="Proteomes" id="UP000500961">
    <property type="component" value="Chromosome"/>
</dbReference>
<accession>A0A7D3XJC5</accession>
<feature type="coiled-coil region" evidence="1">
    <location>
        <begin position="693"/>
        <end position="744"/>
    </location>
</feature>
<sequence>MKHKIFLLLCFQWLLVLTSLGQRDIEPRLLFSDTANFSFTGEWQYLSTDIFLFNGDKFSTLINELDFARTEPRRRWRKKRSLETEQLEYLFITASLKNVKFFGDNDITYPLYNFQISRDKENKYQTFVSDNIDHVRIIDNLPLYSARDFIDAEIRVKAITKNDRDQVLSLVASQLKNLSKITTPTDAVMSIIGEFGNFIESNTKKKEYHFSSTIRLFEQKNFDTRLHSIKLYLLTTANTPPVDFSNSELRNFLDTVNLGFVNRNQLRKLISIKDYPVIVVANYKSLYRTVQISGDEVTFANIEKRKIKVETDFRQGLINAETYRQEKDLLGFLNIFAQLKNHLDVYKLNYRTGNNDAISVSLFRVMQYYRQLLKAYDEIKFKYQGNNTFTTIFKREYESILGFASLYLDDDPNLKSTKDLVNTTVSLEANPNIDDSALEKTISILRFSNVFKPELMQQNLEGKIIQNHIQILEEKLFKIQFEPEIEKLRNTEANEKNKSVIDSLLRLTRSTSCGLCREQALNAITDFNAKLDKYYLNLELQKFDSLVQVLQPWIFQKLETIQLMKDNFNTLYPNNQNLESAKYLYGKIAEIERDVKNLNDFIKVDLTGKELPIVKQLNDKLININRQVESKHQLVCKLRPELCSKQIKQPVVMDSNNFEKLFERSDSVARQAAIFHSIFSFKVNRALKDDSLNISKKLEIDKLIKQLDELEVAIKLIDSKEITNDEYNNLSQQINNQIKAISDKIFELEL</sequence>
<evidence type="ECO:0000313" key="3">
    <source>
        <dbReference type="Proteomes" id="UP000500961"/>
    </source>
</evidence>
<reference evidence="2 3" key="1">
    <citation type="submission" date="2019-07" db="EMBL/GenBank/DDBJ databases">
        <title>Thalassofilum flectens gen. nov., sp. nov., a novel moderate thermophilic anaerobe from a shallow sea hot spring in Kunashir Island (Russia), representing a new family in the order Bacteroidales, and proposal of Thalassofilacea fam. nov.</title>
        <authorList>
            <person name="Kochetkova T.V."/>
            <person name="Podosokorskaya O.A."/>
            <person name="Novikov A."/>
            <person name="Elcheninov A.G."/>
            <person name="Toshchakov S.V."/>
            <person name="Kublanov I.V."/>
        </authorList>
    </citation>
    <scope>NUCLEOTIDE SEQUENCE [LARGE SCALE GENOMIC DNA]</scope>
    <source>
        <strain evidence="2 3">38-H</strain>
    </source>
</reference>
<evidence type="ECO:0000256" key="1">
    <source>
        <dbReference type="SAM" id="Coils"/>
    </source>
</evidence>
<dbReference type="EMBL" id="CP041345">
    <property type="protein sequence ID" value="QKG78730.1"/>
    <property type="molecule type" value="Genomic_DNA"/>
</dbReference>
<dbReference type="KEGG" id="ttz:FHG85_00090"/>
<keyword evidence="3" id="KW-1185">Reference proteome</keyword>
<proteinExistence type="predicted"/>